<dbReference type="RefSeq" id="WP_158524411.1">
    <property type="nucleotide sequence ID" value="NZ_CP011797.1"/>
</dbReference>
<protein>
    <submittedName>
        <fullName evidence="1">Uncharacterized protein</fullName>
    </submittedName>
</protein>
<reference evidence="1 2" key="1">
    <citation type="journal article" date="2017" name="Environ. Microbiol.">
        <title>Genomic and physiological analyses of 'Reinekea forsetii' reveal a versatile opportunistic lifestyle during spring algae blooms.</title>
        <authorList>
            <person name="Avci B."/>
            <person name="Hahnke R.L."/>
            <person name="Chafee M."/>
            <person name="Fischer T."/>
            <person name="Gruber-Vodicka H."/>
            <person name="Tegetmeyer H.E."/>
            <person name="Harder J."/>
            <person name="Fuchs B.M."/>
            <person name="Amann R.I."/>
            <person name="Teeling H."/>
        </authorList>
    </citation>
    <scope>NUCLEOTIDE SEQUENCE [LARGE SCALE GENOMIC DNA]</scope>
    <source>
        <strain evidence="1 2">Hel1_31_D35</strain>
    </source>
</reference>
<gene>
    <name evidence="1" type="ORF">REIFOR_03075</name>
</gene>
<keyword evidence="2" id="KW-1185">Reference proteome</keyword>
<dbReference type="KEGG" id="rfo:REIFOR_03075"/>
<dbReference type="Proteomes" id="UP000229757">
    <property type="component" value="Chromosome"/>
</dbReference>
<accession>A0A2K8KZH9</accession>
<name>A0A2K8KZH9_9GAMM</name>
<sequence>MVSMQKHNAQLHSANMGRGCSVAMRTAMNFWNSFSGAHAIDNDNPRFV</sequence>
<dbReference type="AlphaFoldDB" id="A0A2K8KZH9"/>
<proteinExistence type="predicted"/>
<dbReference type="EMBL" id="CP011797">
    <property type="protein sequence ID" value="ATX78194.1"/>
    <property type="molecule type" value="Genomic_DNA"/>
</dbReference>
<evidence type="ECO:0000313" key="1">
    <source>
        <dbReference type="EMBL" id="ATX78194.1"/>
    </source>
</evidence>
<organism evidence="1 2">
    <name type="scientific">Reinekea forsetii</name>
    <dbReference type="NCBI Taxonomy" id="1336806"/>
    <lineage>
        <taxon>Bacteria</taxon>
        <taxon>Pseudomonadati</taxon>
        <taxon>Pseudomonadota</taxon>
        <taxon>Gammaproteobacteria</taxon>
        <taxon>Oceanospirillales</taxon>
        <taxon>Saccharospirillaceae</taxon>
        <taxon>Reinekea</taxon>
    </lineage>
</organism>
<evidence type="ECO:0000313" key="2">
    <source>
        <dbReference type="Proteomes" id="UP000229757"/>
    </source>
</evidence>